<evidence type="ECO:0000313" key="2">
    <source>
        <dbReference type="EMBL" id="ETK09180.1"/>
    </source>
</evidence>
<gene>
    <name evidence="2" type="ORF">T230_05370</name>
</gene>
<feature type="compositionally biased region" description="Basic and acidic residues" evidence="1">
    <location>
        <begin position="8"/>
        <end position="21"/>
    </location>
</feature>
<accession>W2CPU3</accession>
<protein>
    <submittedName>
        <fullName evidence="2">Uncharacterized protein</fullName>
    </submittedName>
</protein>
<dbReference type="Proteomes" id="UP000034982">
    <property type="component" value="Unassembled WGS sequence"/>
</dbReference>
<evidence type="ECO:0000256" key="1">
    <source>
        <dbReference type="SAM" id="MobiDB-lite"/>
    </source>
</evidence>
<organism evidence="2 3">
    <name type="scientific">Tannerella sp. oral taxon BU063 isolate Cell 1/3</name>
    <dbReference type="NCBI Taxonomy" id="1411022"/>
    <lineage>
        <taxon>Bacteria</taxon>
        <taxon>Pseudomonadati</taxon>
        <taxon>Bacteroidota</taxon>
        <taxon>Bacteroidia</taxon>
        <taxon>Bacteroidales</taxon>
        <taxon>Tannerellaceae</taxon>
        <taxon>Tannerella</taxon>
    </lineage>
</organism>
<sequence>MGVLSRRAWGEKEDQQQNDRAMDGLSFHAYESKIMGAKIGRALFAAIGAATAAGKVWPGTR</sequence>
<name>W2CPU3_9BACT</name>
<reference evidence="2 3" key="1">
    <citation type="submission" date="2013-11" db="EMBL/GenBank/DDBJ databases">
        <title>Single cell genomics of uncultured Tannerella BU063 (oral taxon 286).</title>
        <authorList>
            <person name="Beall C.J."/>
            <person name="Campbell A.G."/>
            <person name="Griffen A.L."/>
            <person name="Podar M."/>
            <person name="Leys E.J."/>
        </authorList>
    </citation>
    <scope>NUCLEOTIDE SEQUENCE [LARGE SCALE GENOMIC DNA]</scope>
    <source>
        <strain evidence="2">Cell 1/3</strain>
    </source>
</reference>
<dbReference type="AlphaFoldDB" id="W2CPU3"/>
<feature type="region of interest" description="Disordered" evidence="1">
    <location>
        <begin position="1"/>
        <end position="21"/>
    </location>
</feature>
<comment type="caution">
    <text evidence="2">The sequence shown here is derived from an EMBL/GenBank/DDBJ whole genome shotgun (WGS) entry which is preliminary data.</text>
</comment>
<evidence type="ECO:0000313" key="3">
    <source>
        <dbReference type="Proteomes" id="UP000034982"/>
    </source>
</evidence>
<proteinExistence type="predicted"/>
<dbReference type="EMBL" id="AYYE01000859">
    <property type="protein sequence ID" value="ETK09180.1"/>
    <property type="molecule type" value="Genomic_DNA"/>
</dbReference>